<dbReference type="InterPro" id="IPR057666">
    <property type="entry name" value="DrpA_SLOG"/>
</dbReference>
<dbReference type="NCBIfam" id="TIGR00732">
    <property type="entry name" value="dprA"/>
    <property type="match status" value="1"/>
</dbReference>
<feature type="domain" description="Smf/DprA SLOG" evidence="3">
    <location>
        <begin position="80"/>
        <end position="286"/>
    </location>
</feature>
<dbReference type="AlphaFoldDB" id="A0A8J2YZB1"/>
<dbReference type="Pfam" id="PF17782">
    <property type="entry name" value="WHD_DprA"/>
    <property type="match status" value="1"/>
</dbReference>
<dbReference type="SUPFAM" id="SSF102405">
    <property type="entry name" value="MCP/YpsA-like"/>
    <property type="match status" value="1"/>
</dbReference>
<evidence type="ECO:0000259" key="3">
    <source>
        <dbReference type="Pfam" id="PF02481"/>
    </source>
</evidence>
<reference evidence="5" key="2">
    <citation type="submission" date="2020-09" db="EMBL/GenBank/DDBJ databases">
        <authorList>
            <person name="Sun Q."/>
            <person name="Zhou Y."/>
        </authorList>
    </citation>
    <scope>NUCLEOTIDE SEQUENCE</scope>
    <source>
        <strain evidence="5">CGMCC 1.15725</strain>
    </source>
</reference>
<dbReference type="Pfam" id="PF21102">
    <property type="entry name" value="DprA_N"/>
    <property type="match status" value="1"/>
</dbReference>
<evidence type="ECO:0000256" key="2">
    <source>
        <dbReference type="SAM" id="MobiDB-lite"/>
    </source>
</evidence>
<dbReference type="Gene3D" id="3.40.50.450">
    <property type="match status" value="1"/>
</dbReference>
<keyword evidence="6" id="KW-1185">Reference proteome</keyword>
<dbReference type="EMBL" id="BMJQ01000014">
    <property type="protein sequence ID" value="GGF36675.1"/>
    <property type="molecule type" value="Genomic_DNA"/>
</dbReference>
<dbReference type="InterPro" id="IPR003488">
    <property type="entry name" value="DprA"/>
</dbReference>
<evidence type="ECO:0000313" key="6">
    <source>
        <dbReference type="Proteomes" id="UP000646365"/>
    </source>
</evidence>
<evidence type="ECO:0000259" key="4">
    <source>
        <dbReference type="Pfam" id="PF17782"/>
    </source>
</evidence>
<comment type="similarity">
    <text evidence="1">Belongs to the DprA/Smf family.</text>
</comment>
<feature type="compositionally biased region" description="Pro residues" evidence="2">
    <location>
        <begin position="296"/>
        <end position="315"/>
    </location>
</feature>
<feature type="domain" description="DprA winged helix" evidence="4">
    <location>
        <begin position="311"/>
        <end position="371"/>
    </location>
</feature>
<name>A0A8J2YZB1_9PROT</name>
<dbReference type="Proteomes" id="UP000646365">
    <property type="component" value="Unassembled WGS sequence"/>
</dbReference>
<proteinExistence type="inferred from homology"/>
<dbReference type="Pfam" id="PF02481">
    <property type="entry name" value="DNA_processg_A"/>
    <property type="match status" value="1"/>
</dbReference>
<accession>A0A8J2YZB1</accession>
<evidence type="ECO:0000256" key="1">
    <source>
        <dbReference type="ARBA" id="ARBA00006525"/>
    </source>
</evidence>
<dbReference type="Gene3D" id="1.10.10.10">
    <property type="entry name" value="Winged helix-like DNA-binding domain superfamily/Winged helix DNA-binding domain"/>
    <property type="match status" value="1"/>
</dbReference>
<dbReference type="GO" id="GO:0009294">
    <property type="term" value="P:DNA-mediated transformation"/>
    <property type="evidence" value="ECO:0007669"/>
    <property type="project" value="InterPro"/>
</dbReference>
<protein>
    <submittedName>
        <fullName evidence="5">DNA processing protein DprA</fullName>
    </submittedName>
</protein>
<dbReference type="PANTHER" id="PTHR43022:SF1">
    <property type="entry name" value="PROTEIN SMF"/>
    <property type="match status" value="1"/>
</dbReference>
<dbReference type="PANTHER" id="PTHR43022">
    <property type="entry name" value="PROTEIN SMF"/>
    <property type="match status" value="1"/>
</dbReference>
<organism evidence="5 6">
    <name type="scientific">Aliidongia dinghuensis</name>
    <dbReference type="NCBI Taxonomy" id="1867774"/>
    <lineage>
        <taxon>Bacteria</taxon>
        <taxon>Pseudomonadati</taxon>
        <taxon>Pseudomonadota</taxon>
        <taxon>Alphaproteobacteria</taxon>
        <taxon>Rhodospirillales</taxon>
        <taxon>Dongiaceae</taxon>
        <taxon>Aliidongia</taxon>
    </lineage>
</organism>
<feature type="region of interest" description="Disordered" evidence="2">
    <location>
        <begin position="294"/>
        <end position="319"/>
    </location>
</feature>
<dbReference type="InterPro" id="IPR041614">
    <property type="entry name" value="DprA_WH"/>
</dbReference>
<evidence type="ECO:0000313" key="5">
    <source>
        <dbReference type="EMBL" id="GGF36675.1"/>
    </source>
</evidence>
<dbReference type="InterPro" id="IPR036388">
    <property type="entry name" value="WH-like_DNA-bd_sf"/>
</dbReference>
<comment type="caution">
    <text evidence="5">The sequence shown here is derived from an EMBL/GenBank/DDBJ whole genome shotgun (WGS) entry which is preliminary data.</text>
</comment>
<sequence>MPSDAILNPQERLDWLRLIRTENVGPVTFHQLLQRHGSAAAALAALPELARRGGRRNFTVFSREQAERELAAVHRLDARLVAWGEPDYPPALAPLDDAPPLLTVLGRGDLTHRRSIALVGARNASAAGQRFAREMAYDLARAGFVVTSGLARGIDAAAHGGALAHGTVAVVGGGADVVYPEENRGLYEEIVERGAVMAESPVGTVPQARHFPRRNRLISGMSDGVVVIEAALRSGSLITARFAAEQGREVFAVPGSPLDPRCRGTNDLIRHGATLVEGAEDVLTALAALSGRDAIPPVPRRVPPRPQPPRPPPETSPAEIEAAEKSVTGLLGPTPVTVDELLRQCHLSPSIIATVLLELELAGRLDRHPGGLVSLR</sequence>
<dbReference type="RefSeq" id="WP_229743927.1">
    <property type="nucleotide sequence ID" value="NZ_BMJQ01000014.1"/>
</dbReference>
<gene>
    <name evidence="5" type="primary">smf</name>
    <name evidence="5" type="ORF">GCM10011611_48960</name>
</gene>
<reference evidence="5" key="1">
    <citation type="journal article" date="2014" name="Int. J. Syst. Evol. Microbiol.">
        <title>Complete genome sequence of Corynebacterium casei LMG S-19264T (=DSM 44701T), isolated from a smear-ripened cheese.</title>
        <authorList>
            <consortium name="US DOE Joint Genome Institute (JGI-PGF)"/>
            <person name="Walter F."/>
            <person name="Albersmeier A."/>
            <person name="Kalinowski J."/>
            <person name="Ruckert C."/>
        </authorList>
    </citation>
    <scope>NUCLEOTIDE SEQUENCE</scope>
    <source>
        <strain evidence="5">CGMCC 1.15725</strain>
    </source>
</reference>